<dbReference type="PROSITE" id="PS51257">
    <property type="entry name" value="PROKAR_LIPOPROTEIN"/>
    <property type="match status" value="1"/>
</dbReference>
<keyword evidence="3" id="KW-1185">Reference proteome</keyword>
<dbReference type="EMBL" id="BLLK01000019">
    <property type="protein sequence ID" value="GFH43841.1"/>
    <property type="molecule type" value="Genomic_DNA"/>
</dbReference>
<dbReference type="Proteomes" id="UP001054902">
    <property type="component" value="Unassembled WGS sequence"/>
</dbReference>
<gene>
    <name evidence="2" type="ORF">CTEN210_00314</name>
</gene>
<feature type="signal peptide" evidence="1">
    <location>
        <begin position="1"/>
        <end position="24"/>
    </location>
</feature>
<comment type="caution">
    <text evidence="2">The sequence shown here is derived from an EMBL/GenBank/DDBJ whole genome shotgun (WGS) entry which is preliminary data.</text>
</comment>
<sequence>MFKSLSCCSLTLLFLSGCCEYAAGTTNKIDSSSSYAGSAKNIAVTEDDAEVVELPVVLQSVKSFTKSLKLGDPASLEESQKTIKTLQDLSNKYIMSSKDKFLGLSKFDGSSESLKHDLDQIHELIVSMSFLEDAMSQDTLLSDSVPMDKLVGAAFRDVAPIIANARSALSDIVDIVKEKTGVESSFKDKDAKSTIDVAATRNLMMEDMSNSTNPTNSSSPISKTEFEFRAHGYEGFMAEDQSRDPILHSNVFTNFEFLNDDFATFMESNSYENGAGRRLNDEGACVTPNENDLKNKRCARLLSCAKEYTLYDLFIYFFGDNIDETKGIVEEDEVVTFFDEKDILQKYNKIQQLVFYGDCDGVLQQFHRYQESTDVWKGGTVTSICRGWGTTRKGSLKGVYDFIRFRFTQEVLDEDTNKKVWKEVFPQSIDKNLVGSSGKVFDFRVEAGTGSELFKPMFVFHDAVVDNPDSDKVEARAGIWNNELADGFGRLTCSNEYGQGSFNEADSICVVLDVYNWDGWGDWKRFENDGELTVYVDKTVSITIYDFQAFKIVGQMYDKLIGCANKIRNSLKAKQGWYTGLDVDLKRPWKGFDMENCLTLHGKLDFSKCDVYQQLDHFKDHEQKNDLFVESFDKYFHSSNTRDNDSFYAKSYINVVDSMSNILFGNKTTIGQVCSYADAMEDNIVQDLPGYCCLDSPDTTQWWGEQYSCSYEYGNDKGKAKPRSMCRNPGPWWSSFNEDSCNYYSGKWCPNPRPCEALRCVKEAKNKVKDDRRSRPFFEYLDEAPDLKYENGDYENEKKCGDLREYLQYDRDFSDDYRICEELEHIQCRNDFTNLDEAISNDENEELAVDTKLMVRSLDFFDVTGAKAWRIANKVLATIAEGLKTQIETFKITTDGSCLTSVSAVPGTATACVITITSVKTGLWIAWAVALLASKLASALYGAMVEKPDYYADREIQVINFKNLMTTANNGITTFKAVQQVKQLLGDIADDLTALVEEDEDGRRLAENTCDHLKKDKVKCGDVNDKSAPCQCDDHRYTCECKLNYSFIKLQSTAGCDGVDSDNDFYIDICEDRFPPRLVFTKPETFMCDLSDPDKLCFDSETFLSEEDAMKFIRSQVNVNDDCATQSQLSYDLAKLEDSKCSSTLFRLKPKQDYLECQDRETGDNPFVNPLYGEERFITMKVDNEDPIVKCGFTDIATPIKKGEPLIEVVDNTLFHYTDDKNDESNLESLFFYEIEDNCEDRNVDVEINISSNEKNFVNTPGIHLHPYQREGYAEQAELLYVPTTCALGEKSGRECFQDKIIEEPMRFYEIKVTATDSAGRTGMDTCHIIVAPKCSKEKKNDPQYCEDKYKYTHNYLKTLVSQSKVRYPLASEKLTWDFSLIPKFTIDVTGVDLDLGGKDDNGIFAKAQSANSRIDGAEISIFTIASILAVLALLDVVRRWRNRKVVEKKEVDDVVSDESTSIDE</sequence>
<reference evidence="2 3" key="1">
    <citation type="journal article" date="2021" name="Sci. Rep.">
        <title>The genome of the diatom Chaetoceros tenuissimus carries an ancient integrated fragment of an extant virus.</title>
        <authorList>
            <person name="Hongo Y."/>
            <person name="Kimura K."/>
            <person name="Takaki Y."/>
            <person name="Yoshida Y."/>
            <person name="Baba S."/>
            <person name="Kobayashi G."/>
            <person name="Nagasaki K."/>
            <person name="Hano T."/>
            <person name="Tomaru Y."/>
        </authorList>
    </citation>
    <scope>NUCLEOTIDE SEQUENCE [LARGE SCALE GENOMIC DNA]</scope>
    <source>
        <strain evidence="2 3">NIES-3715</strain>
    </source>
</reference>
<name>A0AAD3CDL4_9STRA</name>
<organism evidence="2 3">
    <name type="scientific">Chaetoceros tenuissimus</name>
    <dbReference type="NCBI Taxonomy" id="426638"/>
    <lineage>
        <taxon>Eukaryota</taxon>
        <taxon>Sar</taxon>
        <taxon>Stramenopiles</taxon>
        <taxon>Ochrophyta</taxon>
        <taxon>Bacillariophyta</taxon>
        <taxon>Coscinodiscophyceae</taxon>
        <taxon>Chaetocerotophycidae</taxon>
        <taxon>Chaetocerotales</taxon>
        <taxon>Chaetocerotaceae</taxon>
        <taxon>Chaetoceros</taxon>
    </lineage>
</organism>
<evidence type="ECO:0000313" key="2">
    <source>
        <dbReference type="EMBL" id="GFH43841.1"/>
    </source>
</evidence>
<evidence type="ECO:0000313" key="3">
    <source>
        <dbReference type="Proteomes" id="UP001054902"/>
    </source>
</evidence>
<protein>
    <submittedName>
        <fullName evidence="2">Uncharacterized protein</fullName>
    </submittedName>
</protein>
<proteinExistence type="predicted"/>
<accession>A0AAD3CDL4</accession>
<evidence type="ECO:0000256" key="1">
    <source>
        <dbReference type="SAM" id="SignalP"/>
    </source>
</evidence>
<feature type="chain" id="PRO_5042021543" evidence="1">
    <location>
        <begin position="25"/>
        <end position="1465"/>
    </location>
</feature>
<keyword evidence="1" id="KW-0732">Signal</keyword>